<evidence type="ECO:0000256" key="2">
    <source>
        <dbReference type="ARBA" id="ARBA00022448"/>
    </source>
</evidence>
<evidence type="ECO:0000256" key="4">
    <source>
        <dbReference type="ARBA" id="ARBA00022989"/>
    </source>
</evidence>
<sequence>MFSANDGKTKVKAMFTATNPTTQCKSCGIYEERPLLYMIHLTNGSFVPLISQLRVYTYTSRTKNSMLLFSAMDATQVGDGEFPQTMKHPSMKFSPTVCLEVFVATLKTLQLLREIFLKALSVPMDYNIFQANQTRSIVVVSLFYFREKSHEVLINLSLLVLDEPTSGLDATAALRLVQTLAGMAHGKGKTVVTSIHQPSRRAFQMFDTVLLLSEGRCLFYGKGRDAMAYFDSVRFSPAFPMNPADFLLHLANGRERSRSNGSGASWTLLDLVREIA</sequence>
<accession>A0ABQ7MUN1</accession>
<keyword evidence="3" id="KW-0812">Transmembrane</keyword>
<evidence type="ECO:0000256" key="5">
    <source>
        <dbReference type="ARBA" id="ARBA00023136"/>
    </source>
</evidence>
<dbReference type="PANTHER" id="PTHR48041:SF56">
    <property type="entry name" value="ABC TRANSPORTER G FAMILY MEMBER 25"/>
    <property type="match status" value="1"/>
</dbReference>
<dbReference type="PANTHER" id="PTHR48041">
    <property type="entry name" value="ABC TRANSPORTER G FAMILY MEMBER 28"/>
    <property type="match status" value="1"/>
</dbReference>
<dbReference type="InterPro" id="IPR050352">
    <property type="entry name" value="ABCG_transporters"/>
</dbReference>
<gene>
    <name evidence="6" type="primary">A04g506830.1_BraROA</name>
    <name evidence="6" type="ORF">IGI04_016152</name>
</gene>
<keyword evidence="5" id="KW-0472">Membrane</keyword>
<comment type="caution">
    <text evidence="6">The sequence shown here is derived from an EMBL/GenBank/DDBJ whole genome shotgun (WGS) entry which is preliminary data.</text>
</comment>
<keyword evidence="4" id="KW-1133">Transmembrane helix</keyword>
<keyword evidence="7" id="KW-1185">Reference proteome</keyword>
<dbReference type="SUPFAM" id="SSF52540">
    <property type="entry name" value="P-loop containing nucleoside triphosphate hydrolases"/>
    <property type="match status" value="1"/>
</dbReference>
<proteinExistence type="predicted"/>
<dbReference type="Gene3D" id="3.40.50.300">
    <property type="entry name" value="P-loop containing nucleotide triphosphate hydrolases"/>
    <property type="match status" value="1"/>
</dbReference>
<evidence type="ECO:0000313" key="7">
    <source>
        <dbReference type="Proteomes" id="UP000823674"/>
    </source>
</evidence>
<evidence type="ECO:0000313" key="6">
    <source>
        <dbReference type="EMBL" id="KAG5401545.1"/>
    </source>
</evidence>
<dbReference type="EMBL" id="JADBGQ010000004">
    <property type="protein sequence ID" value="KAG5401545.1"/>
    <property type="molecule type" value="Genomic_DNA"/>
</dbReference>
<name>A0ABQ7MUN1_BRACM</name>
<dbReference type="Proteomes" id="UP000823674">
    <property type="component" value="Chromosome A04"/>
</dbReference>
<evidence type="ECO:0000256" key="1">
    <source>
        <dbReference type="ARBA" id="ARBA00004141"/>
    </source>
</evidence>
<feature type="non-terminal residue" evidence="6">
    <location>
        <position position="276"/>
    </location>
</feature>
<keyword evidence="2" id="KW-0813">Transport</keyword>
<evidence type="ECO:0000256" key="3">
    <source>
        <dbReference type="ARBA" id="ARBA00022692"/>
    </source>
</evidence>
<evidence type="ECO:0008006" key="8">
    <source>
        <dbReference type="Google" id="ProtNLM"/>
    </source>
</evidence>
<comment type="subcellular location">
    <subcellularLocation>
        <location evidence="1">Membrane</location>
        <topology evidence="1">Multi-pass membrane protein</topology>
    </subcellularLocation>
</comment>
<organism evidence="6 7">
    <name type="scientific">Brassica rapa subsp. trilocularis</name>
    <dbReference type="NCBI Taxonomy" id="1813537"/>
    <lineage>
        <taxon>Eukaryota</taxon>
        <taxon>Viridiplantae</taxon>
        <taxon>Streptophyta</taxon>
        <taxon>Embryophyta</taxon>
        <taxon>Tracheophyta</taxon>
        <taxon>Spermatophyta</taxon>
        <taxon>Magnoliopsida</taxon>
        <taxon>eudicotyledons</taxon>
        <taxon>Gunneridae</taxon>
        <taxon>Pentapetalae</taxon>
        <taxon>rosids</taxon>
        <taxon>malvids</taxon>
        <taxon>Brassicales</taxon>
        <taxon>Brassicaceae</taxon>
        <taxon>Brassiceae</taxon>
        <taxon>Brassica</taxon>
    </lineage>
</organism>
<dbReference type="InterPro" id="IPR027417">
    <property type="entry name" value="P-loop_NTPase"/>
</dbReference>
<protein>
    <recommendedName>
        <fullName evidence="8">ABC transporter family G domain-containing protein</fullName>
    </recommendedName>
</protein>
<reference evidence="6 7" key="1">
    <citation type="submission" date="2021-03" db="EMBL/GenBank/DDBJ databases">
        <authorList>
            <person name="King G.J."/>
            <person name="Bancroft I."/>
            <person name="Baten A."/>
            <person name="Bloomfield J."/>
            <person name="Borpatragohain P."/>
            <person name="He Z."/>
            <person name="Irish N."/>
            <person name="Irwin J."/>
            <person name="Liu K."/>
            <person name="Mauleon R.P."/>
            <person name="Moore J."/>
            <person name="Morris R."/>
            <person name="Ostergaard L."/>
            <person name="Wang B."/>
            <person name="Wells R."/>
        </authorList>
    </citation>
    <scope>NUCLEOTIDE SEQUENCE [LARGE SCALE GENOMIC DNA]</scope>
    <source>
        <strain evidence="6">R-o-18</strain>
        <tissue evidence="6">Leaf</tissue>
    </source>
</reference>